<dbReference type="InterPro" id="IPR024255">
    <property type="entry name" value="GerPB"/>
</dbReference>
<sequence>MKLYIQQTIQIHLIKIGSVSNSSVFQIGTLGAVTETSNLYNTGGYTQPAPPAKKPGTAVLEPGEYIKGGEKTFVPFPPAGTR</sequence>
<dbReference type="RefSeq" id="WP_114744014.1">
    <property type="nucleotide sequence ID" value="NZ_QQAY01000001.1"/>
</dbReference>
<dbReference type="EMBL" id="QQAY01000001">
    <property type="protein sequence ID" value="RDI47814.1"/>
    <property type="molecule type" value="Genomic_DNA"/>
</dbReference>
<dbReference type="AlphaFoldDB" id="A0A370GYV3"/>
<dbReference type="Proteomes" id="UP000255326">
    <property type="component" value="Unassembled WGS sequence"/>
</dbReference>
<proteinExistence type="predicted"/>
<reference evidence="1 2" key="1">
    <citation type="submission" date="2018-07" db="EMBL/GenBank/DDBJ databases">
        <title>Genomic Encyclopedia of Type Strains, Phase IV (KMG-IV): sequencing the most valuable type-strain genomes for metagenomic binning, comparative biology and taxonomic classification.</title>
        <authorList>
            <person name="Goeker M."/>
        </authorList>
    </citation>
    <scope>NUCLEOTIDE SEQUENCE [LARGE SCALE GENOMIC DNA]</scope>
    <source>
        <strain evidence="1 2">DSM 25281</strain>
    </source>
</reference>
<keyword evidence="2" id="KW-1185">Reference proteome</keyword>
<accession>A0A370GYV3</accession>
<evidence type="ECO:0000313" key="2">
    <source>
        <dbReference type="Proteomes" id="UP000255326"/>
    </source>
</evidence>
<organism evidence="1 2">
    <name type="scientific">Falsibacillus pallidus</name>
    <dbReference type="NCBI Taxonomy" id="493781"/>
    <lineage>
        <taxon>Bacteria</taxon>
        <taxon>Bacillati</taxon>
        <taxon>Bacillota</taxon>
        <taxon>Bacilli</taxon>
        <taxon>Bacillales</taxon>
        <taxon>Bacillaceae</taxon>
        <taxon>Falsibacillus</taxon>
    </lineage>
</organism>
<dbReference type="Pfam" id="PF10803">
    <property type="entry name" value="GerPB"/>
    <property type="match status" value="1"/>
</dbReference>
<gene>
    <name evidence="1" type="ORF">DFR59_101479</name>
</gene>
<comment type="caution">
    <text evidence="1">The sequence shown here is derived from an EMBL/GenBank/DDBJ whole genome shotgun (WGS) entry which is preliminary data.</text>
</comment>
<protein>
    <submittedName>
        <fullName evidence="1">Spore germination protein PB</fullName>
    </submittedName>
</protein>
<dbReference type="OrthoDB" id="2971631at2"/>
<evidence type="ECO:0000313" key="1">
    <source>
        <dbReference type="EMBL" id="RDI47814.1"/>
    </source>
</evidence>
<name>A0A370GYV3_9BACI</name>